<feature type="domain" description="Fibronectin type-II" evidence="8">
    <location>
        <begin position="99"/>
        <end position="148"/>
    </location>
</feature>
<name>A0AAV2QTA2_MEGNR</name>
<evidence type="ECO:0000256" key="7">
    <source>
        <dbReference type="SAM" id="SignalP"/>
    </source>
</evidence>
<dbReference type="Gene3D" id="2.10.90.10">
    <property type="entry name" value="Cystine-knot cytokines"/>
    <property type="match status" value="1"/>
</dbReference>
<dbReference type="Pfam" id="PF00040">
    <property type="entry name" value="fn2"/>
    <property type="match status" value="2"/>
</dbReference>
<dbReference type="SUPFAM" id="SSF57440">
    <property type="entry name" value="Kringle-like"/>
    <property type="match status" value="2"/>
</dbReference>
<comment type="similarity">
    <text evidence="2">Belongs to the seminal plasma protein family.</text>
</comment>
<dbReference type="InterPro" id="IPR000562">
    <property type="entry name" value="FN_type2_dom"/>
</dbReference>
<evidence type="ECO:0000256" key="6">
    <source>
        <dbReference type="PROSITE-ProRule" id="PRU00479"/>
    </source>
</evidence>
<evidence type="ECO:0000256" key="1">
    <source>
        <dbReference type="ARBA" id="ARBA00004613"/>
    </source>
</evidence>
<evidence type="ECO:0000256" key="3">
    <source>
        <dbReference type="ARBA" id="ARBA00022525"/>
    </source>
</evidence>
<keyword evidence="7" id="KW-0732">Signal</keyword>
<feature type="signal peptide" evidence="7">
    <location>
        <begin position="1"/>
        <end position="32"/>
    </location>
</feature>
<dbReference type="SMART" id="SM00059">
    <property type="entry name" value="FN2"/>
    <property type="match status" value="2"/>
</dbReference>
<dbReference type="InterPro" id="IPR036943">
    <property type="entry name" value="FN_type2_sf"/>
</dbReference>
<evidence type="ECO:0000259" key="8">
    <source>
        <dbReference type="PROSITE" id="PS51092"/>
    </source>
</evidence>
<dbReference type="GO" id="GO:0009986">
    <property type="term" value="C:cell surface"/>
    <property type="evidence" value="ECO:0007669"/>
    <property type="project" value="TreeGrafter"/>
</dbReference>
<dbReference type="Proteomes" id="UP001497623">
    <property type="component" value="Unassembled WGS sequence"/>
</dbReference>
<dbReference type="GO" id="GO:0005576">
    <property type="term" value="C:extracellular region"/>
    <property type="evidence" value="ECO:0007669"/>
    <property type="project" value="UniProtKB-SubCell"/>
</dbReference>
<dbReference type="AlphaFoldDB" id="A0AAV2QTA2"/>
<dbReference type="SUPFAM" id="SSF57501">
    <property type="entry name" value="Cystine-knot cytokines"/>
    <property type="match status" value="1"/>
</dbReference>
<feature type="domain" description="Fibronectin type-II" evidence="8">
    <location>
        <begin position="41"/>
        <end position="90"/>
    </location>
</feature>
<dbReference type="InterPro" id="IPR029034">
    <property type="entry name" value="Cystine-knot_cytokine"/>
</dbReference>
<comment type="caution">
    <text evidence="9">The sequence shown here is derived from an EMBL/GenBank/DDBJ whole genome shotgun (WGS) entry which is preliminary data.</text>
</comment>
<evidence type="ECO:0000313" key="10">
    <source>
        <dbReference type="Proteomes" id="UP001497623"/>
    </source>
</evidence>
<comment type="subcellular location">
    <subcellularLocation>
        <location evidence="1">Secreted</location>
    </subcellularLocation>
</comment>
<evidence type="ECO:0000256" key="5">
    <source>
        <dbReference type="ARBA" id="ARBA00023157"/>
    </source>
</evidence>
<gene>
    <name evidence="9" type="ORF">MNOR_LOCUS16835</name>
</gene>
<feature type="chain" id="PRO_5043729936" description="Fibronectin type-II domain-containing protein" evidence="7">
    <location>
        <begin position="33"/>
        <end position="331"/>
    </location>
</feature>
<feature type="non-terminal residue" evidence="9">
    <location>
        <position position="331"/>
    </location>
</feature>
<dbReference type="EMBL" id="CAXKWB010011260">
    <property type="protein sequence ID" value="CAL4100599.1"/>
    <property type="molecule type" value="Genomic_DNA"/>
</dbReference>
<evidence type="ECO:0000256" key="4">
    <source>
        <dbReference type="ARBA" id="ARBA00022737"/>
    </source>
</evidence>
<proteinExistence type="inferred from homology"/>
<keyword evidence="5" id="KW-1015">Disulfide bond</keyword>
<sequence length="331" mass="38492">HGRMDIKTRSPYRCWMVVLVAWITVAIHLCDAASVSQDDCLTHDSCVFPFRYKGQLYHKCTTDAASYHWCSTSTDTKHNHHTGYWQWCTEVYQECLPCFSHSSCTFPFRYRGKLHHNCTTAYSSQLWCSTVTDSNHDHYTGYWDYCDQFDKKCDSETIYPTSSSMVDYPESTSPAPNDVEYNPDAWQDNHLPSPPCKLVDNLVDLQLPKESSYAYSTTHTLIKRCRGFNKKKACVATKRNMTHWKIVKQQVSDNNYENMKISFDIHDGCEYIRPKCSNHQARRRCQSSSLTHYWDEEVCECQCFVKVNDIDSCKQVKVYNAAGSWYYIAVA</sequence>
<dbReference type="PROSITE" id="PS51092">
    <property type="entry name" value="FN2_2"/>
    <property type="match status" value="2"/>
</dbReference>
<keyword evidence="10" id="KW-1185">Reference proteome</keyword>
<feature type="non-terminal residue" evidence="9">
    <location>
        <position position="1"/>
    </location>
</feature>
<dbReference type="PANTHER" id="PTHR22918:SF1">
    <property type="entry name" value="FIBRONECTIN TYPE-II DOMAIN-CONTAINING PROTEIN"/>
    <property type="match status" value="1"/>
</dbReference>
<dbReference type="GO" id="GO:0008201">
    <property type="term" value="F:heparin binding"/>
    <property type="evidence" value="ECO:0007669"/>
    <property type="project" value="TreeGrafter"/>
</dbReference>
<dbReference type="InterPro" id="IPR051666">
    <property type="entry name" value="SP_Capacitation_Regulator"/>
</dbReference>
<evidence type="ECO:0000256" key="2">
    <source>
        <dbReference type="ARBA" id="ARBA00010011"/>
    </source>
</evidence>
<dbReference type="Gene3D" id="2.10.10.10">
    <property type="entry name" value="Fibronectin, type II, collagen-binding"/>
    <property type="match status" value="2"/>
</dbReference>
<evidence type="ECO:0000313" key="9">
    <source>
        <dbReference type="EMBL" id="CAL4100599.1"/>
    </source>
</evidence>
<accession>A0AAV2QTA2</accession>
<dbReference type="InterPro" id="IPR013806">
    <property type="entry name" value="Kringle-like"/>
</dbReference>
<keyword evidence="4" id="KW-0677">Repeat</keyword>
<keyword evidence="3" id="KW-0964">Secreted</keyword>
<protein>
    <recommendedName>
        <fullName evidence="8">Fibronectin type-II domain-containing protein</fullName>
    </recommendedName>
</protein>
<reference evidence="9 10" key="1">
    <citation type="submission" date="2024-05" db="EMBL/GenBank/DDBJ databases">
        <authorList>
            <person name="Wallberg A."/>
        </authorList>
    </citation>
    <scope>NUCLEOTIDE SEQUENCE [LARGE SCALE GENOMIC DNA]</scope>
</reference>
<organism evidence="9 10">
    <name type="scientific">Meganyctiphanes norvegica</name>
    <name type="common">Northern krill</name>
    <name type="synonym">Thysanopoda norvegica</name>
    <dbReference type="NCBI Taxonomy" id="48144"/>
    <lineage>
        <taxon>Eukaryota</taxon>
        <taxon>Metazoa</taxon>
        <taxon>Ecdysozoa</taxon>
        <taxon>Arthropoda</taxon>
        <taxon>Crustacea</taxon>
        <taxon>Multicrustacea</taxon>
        <taxon>Malacostraca</taxon>
        <taxon>Eumalacostraca</taxon>
        <taxon>Eucarida</taxon>
        <taxon>Euphausiacea</taxon>
        <taxon>Euphausiidae</taxon>
        <taxon>Meganyctiphanes</taxon>
    </lineage>
</organism>
<comment type="caution">
    <text evidence="6">Lacks conserved residue(s) required for the propagation of feature annotation.</text>
</comment>
<dbReference type="PANTHER" id="PTHR22918">
    <property type="entry name" value="SEMINAL PLASMA PROTEIN"/>
    <property type="match status" value="1"/>
</dbReference>